<dbReference type="AlphaFoldDB" id="A0A3B0ZPX7"/>
<dbReference type="EMBL" id="UOFQ01000174">
    <property type="protein sequence ID" value="VAW90153.1"/>
    <property type="molecule type" value="Genomic_DNA"/>
</dbReference>
<dbReference type="CDD" id="cd01894">
    <property type="entry name" value="EngA1"/>
    <property type="match status" value="1"/>
</dbReference>
<feature type="domain" description="EngA-type G" evidence="9">
    <location>
        <begin position="3"/>
        <end position="166"/>
    </location>
</feature>
<dbReference type="FunFam" id="3.30.300.20:FF:000004">
    <property type="entry name" value="GTPase Der"/>
    <property type="match status" value="1"/>
</dbReference>
<keyword evidence="6" id="KW-0342">GTP-binding</keyword>
<dbReference type="PANTHER" id="PTHR43834:SF6">
    <property type="entry name" value="GTPASE DER"/>
    <property type="match status" value="1"/>
</dbReference>
<evidence type="ECO:0000256" key="4">
    <source>
        <dbReference type="ARBA" id="ARBA00022737"/>
    </source>
</evidence>
<dbReference type="InterPro" id="IPR027417">
    <property type="entry name" value="P-loop_NTPase"/>
</dbReference>
<evidence type="ECO:0000313" key="10">
    <source>
        <dbReference type="EMBL" id="VAW90153.1"/>
    </source>
</evidence>
<feature type="compositionally biased region" description="Basic residues" evidence="8">
    <location>
        <begin position="454"/>
        <end position="470"/>
    </location>
</feature>
<dbReference type="SMART" id="SM00382">
    <property type="entry name" value="AAA"/>
    <property type="match status" value="2"/>
</dbReference>
<evidence type="ECO:0000256" key="1">
    <source>
        <dbReference type="ARBA" id="ARBA00008279"/>
    </source>
</evidence>
<dbReference type="FunFam" id="3.40.50.300:FF:000057">
    <property type="entry name" value="GTPase Der"/>
    <property type="match status" value="1"/>
</dbReference>
<dbReference type="PANTHER" id="PTHR43834">
    <property type="entry name" value="GTPASE DER"/>
    <property type="match status" value="1"/>
</dbReference>
<evidence type="ECO:0000256" key="8">
    <source>
        <dbReference type="SAM" id="MobiDB-lite"/>
    </source>
</evidence>
<dbReference type="Pfam" id="PF14714">
    <property type="entry name" value="KH_dom-like"/>
    <property type="match status" value="1"/>
</dbReference>
<proteinExistence type="inferred from homology"/>
<keyword evidence="5" id="KW-0547">Nucleotide-binding</keyword>
<dbReference type="Pfam" id="PF01926">
    <property type="entry name" value="MMR_HSR1"/>
    <property type="match status" value="2"/>
</dbReference>
<evidence type="ECO:0000256" key="6">
    <source>
        <dbReference type="ARBA" id="ARBA00023134"/>
    </source>
</evidence>
<dbReference type="CDD" id="cd01895">
    <property type="entry name" value="EngA2"/>
    <property type="match status" value="1"/>
</dbReference>
<evidence type="ECO:0000259" key="9">
    <source>
        <dbReference type="PROSITE" id="PS51712"/>
    </source>
</evidence>
<dbReference type="GO" id="GO:0005525">
    <property type="term" value="F:GTP binding"/>
    <property type="evidence" value="ECO:0007669"/>
    <property type="project" value="UniProtKB-KW"/>
</dbReference>
<dbReference type="InterPro" id="IPR005225">
    <property type="entry name" value="Small_GTP-bd"/>
</dbReference>
<accession>A0A3B0ZPX7</accession>
<gene>
    <name evidence="10" type="ORF">MNBD_GAMMA17-1998</name>
</gene>
<feature type="region of interest" description="Disordered" evidence="8">
    <location>
        <begin position="436"/>
        <end position="470"/>
    </location>
</feature>
<dbReference type="NCBIfam" id="TIGR00231">
    <property type="entry name" value="small_GTP"/>
    <property type="match status" value="2"/>
</dbReference>
<protein>
    <recommendedName>
        <fullName evidence="2">GTPase Der</fullName>
    </recommendedName>
    <alternativeName>
        <fullName evidence="7">GTP-binding protein EngA</fullName>
    </alternativeName>
</protein>
<dbReference type="InterPro" id="IPR032859">
    <property type="entry name" value="KH_dom-like"/>
</dbReference>
<evidence type="ECO:0000256" key="5">
    <source>
        <dbReference type="ARBA" id="ARBA00022741"/>
    </source>
</evidence>
<dbReference type="InterPro" id="IPR006073">
    <property type="entry name" value="GTP-bd"/>
</dbReference>
<dbReference type="InterPro" id="IPR015946">
    <property type="entry name" value="KH_dom-like_a/b"/>
</dbReference>
<dbReference type="InterPro" id="IPR016484">
    <property type="entry name" value="GTPase_Der"/>
</dbReference>
<evidence type="ECO:0000256" key="7">
    <source>
        <dbReference type="ARBA" id="ARBA00032345"/>
    </source>
</evidence>
<dbReference type="InterPro" id="IPR031166">
    <property type="entry name" value="G_ENGA"/>
</dbReference>
<evidence type="ECO:0000256" key="2">
    <source>
        <dbReference type="ARBA" id="ARBA00020953"/>
    </source>
</evidence>
<keyword evidence="4" id="KW-0677">Repeat</keyword>
<dbReference type="InterPro" id="IPR003593">
    <property type="entry name" value="AAA+_ATPase"/>
</dbReference>
<dbReference type="GO" id="GO:0043022">
    <property type="term" value="F:ribosome binding"/>
    <property type="evidence" value="ECO:0007669"/>
    <property type="project" value="TreeGrafter"/>
</dbReference>
<evidence type="ECO:0000256" key="3">
    <source>
        <dbReference type="ARBA" id="ARBA00022517"/>
    </source>
</evidence>
<dbReference type="PIRSF" id="PIRSF006485">
    <property type="entry name" value="GTP-binding_EngA"/>
    <property type="match status" value="1"/>
</dbReference>
<reference evidence="10" key="1">
    <citation type="submission" date="2018-06" db="EMBL/GenBank/DDBJ databases">
        <authorList>
            <person name="Zhirakovskaya E."/>
        </authorList>
    </citation>
    <scope>NUCLEOTIDE SEQUENCE</scope>
</reference>
<organism evidence="10">
    <name type="scientific">hydrothermal vent metagenome</name>
    <dbReference type="NCBI Taxonomy" id="652676"/>
    <lineage>
        <taxon>unclassified sequences</taxon>
        <taxon>metagenomes</taxon>
        <taxon>ecological metagenomes</taxon>
    </lineage>
</organism>
<dbReference type="NCBIfam" id="TIGR03594">
    <property type="entry name" value="GTPase_EngA"/>
    <property type="match status" value="1"/>
</dbReference>
<dbReference type="Gene3D" id="3.30.300.20">
    <property type="match status" value="1"/>
</dbReference>
<comment type="similarity">
    <text evidence="1">Belongs to the TRAFAC class TrmE-Era-EngA-EngB-Septin-like GTPase superfamily. EngA (Der) GTPase family.</text>
</comment>
<sequence>MKPVIALVGLPNVGKSTLFNRLTRTRDALVADQPGLTRDRNYGEGKMGPHPYIVVDTGGLGDSKKGIDGLMMDQAMVAIDEADAVLFLVDGRVGVSAGDKTIADRLRRTGKPLMLVINKAEGRDVDLVSSEFYELAYANTVVISAAHGEGVSDMMSEVFEQMLTVETPEEEDEDGPRSIKVAISGRPNVGKSTLVNRILKEDRVLAFDRPGTTRDSIRIPFQRGKQDYILIDTAGMRRRSRVSDVVEKFSSIKALQAISEADVAILVIDAHAGGIAEQDTKILGYVLESGKALVIAINKWDGMDDYDKQRVEDELQRRLAFIDFAEIHFISALKGQGVDGLFKSVQRAYNSAQMALSTPQLTRILAEAVAAHAPPAVHMRRIKLRYAHQGGHRPPRIVIHGNQTENIPDSYVRYLEKTFRKQLKLEGTPIKIEFKTSDNPYKGRKNVLTDHQQDKRKRFKKFTTRRNKKH</sequence>
<name>A0A3B0ZPX7_9ZZZZ</name>
<dbReference type="SUPFAM" id="SSF52540">
    <property type="entry name" value="P-loop containing nucleoside triphosphate hydrolases"/>
    <property type="match status" value="2"/>
</dbReference>
<feature type="domain" description="EngA-type G" evidence="9">
    <location>
        <begin position="179"/>
        <end position="353"/>
    </location>
</feature>
<keyword evidence="3" id="KW-0690">Ribosome biogenesis</keyword>
<dbReference type="GO" id="GO:0042254">
    <property type="term" value="P:ribosome biogenesis"/>
    <property type="evidence" value="ECO:0007669"/>
    <property type="project" value="UniProtKB-KW"/>
</dbReference>
<dbReference type="FunFam" id="3.40.50.300:FF:000040">
    <property type="entry name" value="GTPase Der"/>
    <property type="match status" value="1"/>
</dbReference>
<dbReference type="PROSITE" id="PS51712">
    <property type="entry name" value="G_ENGA"/>
    <property type="match status" value="2"/>
</dbReference>
<dbReference type="PRINTS" id="PR00326">
    <property type="entry name" value="GTP1OBG"/>
</dbReference>
<dbReference type="HAMAP" id="MF_00195">
    <property type="entry name" value="GTPase_Der"/>
    <property type="match status" value="1"/>
</dbReference>
<dbReference type="Gene3D" id="3.40.50.300">
    <property type="entry name" value="P-loop containing nucleotide triphosphate hydrolases"/>
    <property type="match status" value="2"/>
</dbReference>